<dbReference type="OrthoDB" id="4161376at2759"/>
<keyword evidence="4 6" id="KW-1133">Transmembrane helix</keyword>
<gene>
    <name evidence="8" type="ORF">NECHADRAFT_14093</name>
</gene>
<dbReference type="GeneID" id="9666861"/>
<dbReference type="GO" id="GO:0022857">
    <property type="term" value="F:transmembrane transporter activity"/>
    <property type="evidence" value="ECO:0007669"/>
    <property type="project" value="InterPro"/>
</dbReference>
<evidence type="ECO:0000256" key="4">
    <source>
        <dbReference type="ARBA" id="ARBA00022989"/>
    </source>
</evidence>
<feature type="transmembrane region" description="Helical" evidence="6">
    <location>
        <begin position="357"/>
        <end position="379"/>
    </location>
</feature>
<dbReference type="InParanoid" id="C7ZQS6"/>
<dbReference type="PANTHER" id="PTHR23501">
    <property type="entry name" value="MAJOR FACILITATOR SUPERFAMILY"/>
    <property type="match status" value="1"/>
</dbReference>
<keyword evidence="3 6" id="KW-0812">Transmembrane</keyword>
<evidence type="ECO:0000313" key="8">
    <source>
        <dbReference type="EMBL" id="EEU33620.1"/>
    </source>
</evidence>
<dbReference type="CDD" id="cd06179">
    <property type="entry name" value="MFS_TRI12_like"/>
    <property type="match status" value="1"/>
</dbReference>
<dbReference type="PANTHER" id="PTHR23501:SF109">
    <property type="entry name" value="MAJOR FACILITATOR SUPERFAMILY (MFS) PROFILE DOMAIN-CONTAINING PROTEIN-RELATED"/>
    <property type="match status" value="1"/>
</dbReference>
<proteinExistence type="predicted"/>
<evidence type="ECO:0000313" key="9">
    <source>
        <dbReference type="Proteomes" id="UP000005206"/>
    </source>
</evidence>
<dbReference type="Proteomes" id="UP000005206">
    <property type="component" value="Unassembled WGS sequence"/>
</dbReference>
<evidence type="ECO:0000256" key="3">
    <source>
        <dbReference type="ARBA" id="ARBA00022692"/>
    </source>
</evidence>
<dbReference type="InterPro" id="IPR010573">
    <property type="entry name" value="MFS_Str1/Tri12-like"/>
</dbReference>
<feature type="domain" description="Major facilitator superfamily (MFS) profile" evidence="7">
    <location>
        <begin position="1"/>
        <end position="473"/>
    </location>
</feature>
<dbReference type="InterPro" id="IPR053791">
    <property type="entry name" value="MFS_Tri12-like"/>
</dbReference>
<evidence type="ECO:0000256" key="6">
    <source>
        <dbReference type="SAM" id="Phobius"/>
    </source>
</evidence>
<feature type="transmembrane region" description="Helical" evidence="6">
    <location>
        <begin position="192"/>
        <end position="215"/>
    </location>
</feature>
<protein>
    <recommendedName>
        <fullName evidence="7">Major facilitator superfamily (MFS) profile domain-containing protein</fullName>
    </recommendedName>
</protein>
<comment type="subcellular location">
    <subcellularLocation>
        <location evidence="1">Membrane</location>
        <topology evidence="1">Multi-pass membrane protein</topology>
    </subcellularLocation>
</comment>
<sequence length="486" mass="51699">LGPTSTYTWMSSAWSMACAVILPISGPLGDILGRRYFFIAGNLIAVVAAIVASTAQSVEVVIVGTTLSGIAAAFQQLAIAAVSEIYPNKYRGLSIALLENAPMAFAIAGSLISHKLVETRSWRYIFYIYLVICGLALITTVLFYHPPLPHNDQTRLRLAKKIDWVGAGIWTADLTTFLLGITWAGGQFPWKSAAVIVPMILGSLTIIGLGFWEVFGTKNPIFPPRIFKNIRGFTNLLITVIILSMPMYAMVTIWPAAIGAIFTSDPTQIGIYGLPWGFGSTFGSIAVGISIRYIRKINWFLGGLVALQAIFIGLLATITPGSIKGPLAFSFFGGAANLGAQLTSIVMIQFSTRDTNIGLATGLLACARSVGGAIAIAIYNTIVQSRISIELPRRVTAAVLPLGLPESSLPLLLEALTSGNETAIPGANDEIMAAAGEAVRYAYAASFKIVFYLVAGLGGLATILAVSTRDTSPFMTNHVAVDLNEE</sequence>
<dbReference type="OMA" id="ACANEIV"/>
<dbReference type="RefSeq" id="XP_003039333.1">
    <property type="nucleotide sequence ID" value="XM_003039287.1"/>
</dbReference>
<dbReference type="GO" id="GO:0005886">
    <property type="term" value="C:plasma membrane"/>
    <property type="evidence" value="ECO:0007669"/>
    <property type="project" value="TreeGrafter"/>
</dbReference>
<dbReference type="VEuPathDB" id="FungiDB:NECHADRAFT_14093"/>
<dbReference type="Pfam" id="PF06609">
    <property type="entry name" value="TRI12"/>
    <property type="match status" value="1"/>
</dbReference>
<feature type="transmembrane region" description="Helical" evidence="6">
    <location>
        <begin position="269"/>
        <end position="291"/>
    </location>
</feature>
<feature type="non-terminal residue" evidence="8">
    <location>
        <position position="486"/>
    </location>
</feature>
<keyword evidence="9" id="KW-1185">Reference proteome</keyword>
<dbReference type="AlphaFoldDB" id="C7ZQS6"/>
<feature type="transmembrane region" description="Helical" evidence="6">
    <location>
        <begin position="298"/>
        <end position="321"/>
    </location>
</feature>
<evidence type="ECO:0000259" key="7">
    <source>
        <dbReference type="PROSITE" id="PS50850"/>
    </source>
</evidence>
<feature type="transmembrane region" description="Helical" evidence="6">
    <location>
        <begin position="6"/>
        <end position="24"/>
    </location>
</feature>
<dbReference type="STRING" id="660122.C7ZQS6"/>
<feature type="transmembrane region" description="Helical" evidence="6">
    <location>
        <begin position="236"/>
        <end position="263"/>
    </location>
</feature>
<feature type="transmembrane region" description="Helical" evidence="6">
    <location>
        <begin position="164"/>
        <end position="186"/>
    </location>
</feature>
<name>C7ZQS6_FUSV7</name>
<dbReference type="InterPro" id="IPR036259">
    <property type="entry name" value="MFS_trans_sf"/>
</dbReference>
<dbReference type="PROSITE" id="PS50850">
    <property type="entry name" value="MFS"/>
    <property type="match status" value="1"/>
</dbReference>
<evidence type="ECO:0000256" key="5">
    <source>
        <dbReference type="ARBA" id="ARBA00023136"/>
    </source>
</evidence>
<keyword evidence="5 6" id="KW-0472">Membrane</keyword>
<feature type="transmembrane region" description="Helical" evidence="6">
    <location>
        <begin position="36"/>
        <end position="55"/>
    </location>
</feature>
<keyword evidence="2" id="KW-0813">Transport</keyword>
<dbReference type="InterPro" id="IPR020846">
    <property type="entry name" value="MFS_dom"/>
</dbReference>
<accession>C7ZQS6</accession>
<dbReference type="HOGENOM" id="CLU_000960_25_2_1"/>
<dbReference type="eggNOG" id="KOG0254">
    <property type="taxonomic scope" value="Eukaryota"/>
</dbReference>
<evidence type="ECO:0000256" key="2">
    <source>
        <dbReference type="ARBA" id="ARBA00022448"/>
    </source>
</evidence>
<dbReference type="SUPFAM" id="SSF103473">
    <property type="entry name" value="MFS general substrate transporter"/>
    <property type="match status" value="1"/>
</dbReference>
<feature type="non-terminal residue" evidence="8">
    <location>
        <position position="1"/>
    </location>
</feature>
<feature type="transmembrane region" description="Helical" evidence="6">
    <location>
        <begin position="61"/>
        <end position="81"/>
    </location>
</feature>
<feature type="transmembrane region" description="Helical" evidence="6">
    <location>
        <begin position="124"/>
        <end position="144"/>
    </location>
</feature>
<dbReference type="Gene3D" id="1.20.1250.20">
    <property type="entry name" value="MFS general substrate transporter like domains"/>
    <property type="match status" value="1"/>
</dbReference>
<dbReference type="KEGG" id="nhe:NECHADRAFT_14093"/>
<organism evidence="8 9">
    <name type="scientific">Fusarium vanettenii (strain ATCC MYA-4622 / CBS 123669 / FGSC 9596 / NRRL 45880 / 77-13-4)</name>
    <name type="common">Fusarium solani subsp. pisi</name>
    <dbReference type="NCBI Taxonomy" id="660122"/>
    <lineage>
        <taxon>Eukaryota</taxon>
        <taxon>Fungi</taxon>
        <taxon>Dikarya</taxon>
        <taxon>Ascomycota</taxon>
        <taxon>Pezizomycotina</taxon>
        <taxon>Sordariomycetes</taxon>
        <taxon>Hypocreomycetidae</taxon>
        <taxon>Hypocreales</taxon>
        <taxon>Nectriaceae</taxon>
        <taxon>Fusarium</taxon>
        <taxon>Fusarium solani species complex</taxon>
        <taxon>Fusarium vanettenii</taxon>
    </lineage>
</organism>
<reference evidence="8 9" key="1">
    <citation type="journal article" date="2009" name="PLoS Genet.">
        <title>The genome of Nectria haematococca: contribution of supernumerary chromosomes to gene expansion.</title>
        <authorList>
            <person name="Coleman J.J."/>
            <person name="Rounsley S.D."/>
            <person name="Rodriguez-Carres M."/>
            <person name="Kuo A."/>
            <person name="Wasmann C.C."/>
            <person name="Grimwood J."/>
            <person name="Schmutz J."/>
            <person name="Taga M."/>
            <person name="White G.J."/>
            <person name="Zhou S."/>
            <person name="Schwartz D.C."/>
            <person name="Freitag M."/>
            <person name="Ma L.J."/>
            <person name="Danchin E.G."/>
            <person name="Henrissat B."/>
            <person name="Coutinho P.M."/>
            <person name="Nelson D.R."/>
            <person name="Straney D."/>
            <person name="Napoli C.A."/>
            <person name="Barker B.M."/>
            <person name="Gribskov M."/>
            <person name="Rep M."/>
            <person name="Kroken S."/>
            <person name="Molnar I."/>
            <person name="Rensing C."/>
            <person name="Kennell J.C."/>
            <person name="Zamora J."/>
            <person name="Farman M.L."/>
            <person name="Selker E.U."/>
            <person name="Salamov A."/>
            <person name="Shapiro H."/>
            <person name="Pangilinan J."/>
            <person name="Lindquist E."/>
            <person name="Lamers C."/>
            <person name="Grigoriev I.V."/>
            <person name="Geiser D.M."/>
            <person name="Covert S.F."/>
            <person name="Temporini E."/>
            <person name="Vanetten H.D."/>
        </authorList>
    </citation>
    <scope>NUCLEOTIDE SEQUENCE [LARGE SCALE GENOMIC DNA]</scope>
    <source>
        <strain evidence="9">ATCC MYA-4622 / CBS 123669 / FGSC 9596 / NRRL 45880 / 77-13-4</strain>
    </source>
</reference>
<feature type="transmembrane region" description="Helical" evidence="6">
    <location>
        <begin position="449"/>
        <end position="466"/>
    </location>
</feature>
<feature type="transmembrane region" description="Helical" evidence="6">
    <location>
        <begin position="93"/>
        <end position="112"/>
    </location>
</feature>
<evidence type="ECO:0000256" key="1">
    <source>
        <dbReference type="ARBA" id="ARBA00004141"/>
    </source>
</evidence>
<dbReference type="EMBL" id="GG699010">
    <property type="protein sequence ID" value="EEU33620.1"/>
    <property type="molecule type" value="Genomic_DNA"/>
</dbReference>